<name>A0A1I1H1R3_9CLOT</name>
<proteinExistence type="predicted"/>
<dbReference type="EMBL" id="FOMG01000001">
    <property type="protein sequence ID" value="SFC17482.1"/>
    <property type="molecule type" value="Genomic_DNA"/>
</dbReference>
<feature type="compositionally biased region" description="Polar residues" evidence="1">
    <location>
        <begin position="1"/>
        <end position="18"/>
    </location>
</feature>
<accession>A0A1I1H1R3</accession>
<dbReference type="STRING" id="119641.SAMN05421842_101132"/>
<reference evidence="2 3" key="1">
    <citation type="submission" date="2016-10" db="EMBL/GenBank/DDBJ databases">
        <authorList>
            <person name="de Groot N.N."/>
        </authorList>
    </citation>
    <scope>NUCLEOTIDE SEQUENCE [LARGE SCALE GENOMIC DNA]</scope>
    <source>
        <strain evidence="2 3">DSM 12992</strain>
    </source>
</reference>
<gene>
    <name evidence="2" type="ORF">SAMN05421842_101132</name>
</gene>
<protein>
    <submittedName>
        <fullName evidence="2">Uncharacterized protein</fullName>
    </submittedName>
</protein>
<evidence type="ECO:0000313" key="3">
    <source>
        <dbReference type="Proteomes" id="UP000199263"/>
    </source>
</evidence>
<dbReference type="AlphaFoldDB" id="A0A1I1H1R3"/>
<organism evidence="2 3">
    <name type="scientific">Clostridium uliginosum</name>
    <dbReference type="NCBI Taxonomy" id="119641"/>
    <lineage>
        <taxon>Bacteria</taxon>
        <taxon>Bacillati</taxon>
        <taxon>Bacillota</taxon>
        <taxon>Clostridia</taxon>
        <taxon>Eubacteriales</taxon>
        <taxon>Clostridiaceae</taxon>
        <taxon>Clostridium</taxon>
    </lineage>
</organism>
<dbReference type="Proteomes" id="UP000199263">
    <property type="component" value="Unassembled WGS sequence"/>
</dbReference>
<keyword evidence="3" id="KW-1185">Reference proteome</keyword>
<dbReference type="RefSeq" id="WP_175559911.1">
    <property type="nucleotide sequence ID" value="NZ_FOMG01000001.1"/>
</dbReference>
<evidence type="ECO:0000256" key="1">
    <source>
        <dbReference type="SAM" id="MobiDB-lite"/>
    </source>
</evidence>
<feature type="compositionally biased region" description="Basic and acidic residues" evidence="1">
    <location>
        <begin position="22"/>
        <end position="36"/>
    </location>
</feature>
<feature type="region of interest" description="Disordered" evidence="1">
    <location>
        <begin position="1"/>
        <end position="48"/>
    </location>
</feature>
<evidence type="ECO:0000313" key="2">
    <source>
        <dbReference type="EMBL" id="SFC17482.1"/>
    </source>
</evidence>
<sequence>MNNEHSYNSCKKSTSDPASRNYAKEVKNKANEKSPYGEEEPSARTTYK</sequence>